<proteinExistence type="predicted"/>
<accession>A0ABD1KHA5</accession>
<dbReference type="InterPro" id="IPR012337">
    <property type="entry name" value="RNaseH-like_sf"/>
</dbReference>
<evidence type="ECO:0000256" key="1">
    <source>
        <dbReference type="ARBA" id="ARBA00039658"/>
    </source>
</evidence>
<dbReference type="PROSITE" id="PS50994">
    <property type="entry name" value="INTEGRASE"/>
    <property type="match status" value="1"/>
</dbReference>
<reference evidence="4 5" key="1">
    <citation type="submission" date="2024-09" db="EMBL/GenBank/DDBJ databases">
        <title>A chromosome-level genome assembly of Gray's grenadier anchovy, Coilia grayii.</title>
        <authorList>
            <person name="Fu Z."/>
        </authorList>
    </citation>
    <scope>NUCLEOTIDE SEQUENCE [LARGE SCALE GENOMIC DNA]</scope>
    <source>
        <strain evidence="4">G4</strain>
        <tissue evidence="4">Muscle</tissue>
    </source>
</reference>
<evidence type="ECO:0000313" key="5">
    <source>
        <dbReference type="Proteomes" id="UP001591681"/>
    </source>
</evidence>
<dbReference type="Gene3D" id="3.30.420.10">
    <property type="entry name" value="Ribonuclease H-like superfamily/Ribonuclease H"/>
    <property type="match status" value="1"/>
</dbReference>
<dbReference type="Pfam" id="PF17921">
    <property type="entry name" value="Integrase_H2C2"/>
    <property type="match status" value="1"/>
</dbReference>
<evidence type="ECO:0000259" key="3">
    <source>
        <dbReference type="PROSITE" id="PS50994"/>
    </source>
</evidence>
<dbReference type="Gene3D" id="1.10.340.70">
    <property type="match status" value="1"/>
</dbReference>
<organism evidence="4 5">
    <name type="scientific">Coilia grayii</name>
    <name type="common">Gray's grenadier anchovy</name>
    <dbReference type="NCBI Taxonomy" id="363190"/>
    <lineage>
        <taxon>Eukaryota</taxon>
        <taxon>Metazoa</taxon>
        <taxon>Chordata</taxon>
        <taxon>Craniata</taxon>
        <taxon>Vertebrata</taxon>
        <taxon>Euteleostomi</taxon>
        <taxon>Actinopterygii</taxon>
        <taxon>Neopterygii</taxon>
        <taxon>Teleostei</taxon>
        <taxon>Clupei</taxon>
        <taxon>Clupeiformes</taxon>
        <taxon>Clupeoidei</taxon>
        <taxon>Engraulidae</taxon>
        <taxon>Coilinae</taxon>
        <taxon>Coilia</taxon>
    </lineage>
</organism>
<keyword evidence="2" id="KW-0732">Signal</keyword>
<feature type="domain" description="Integrase catalytic" evidence="3">
    <location>
        <begin position="75"/>
        <end position="189"/>
    </location>
</feature>
<sequence length="189" mass="20971">MVTASSVVLIVWWSHQSSSLNSSVSHTTLAKGIVRTKQRLRELYWWPGMDTDVQAAIKSCVTCAQHDKTAVVKAAPLTPVSLPDGAWEKLAIDIVGPYLHAPPDCRYAITLVDYYSKWPEVAFTSDVTCSSVIKFLSTVFGREGNPLELVTDNGSLFISSELESFLASRDIKHLRSSVYYLQCNGEVER</sequence>
<dbReference type="PANTHER" id="PTHR37984">
    <property type="entry name" value="PROTEIN CBG26694"/>
    <property type="match status" value="1"/>
</dbReference>
<dbReference type="InterPro" id="IPR001584">
    <property type="entry name" value="Integrase_cat-core"/>
</dbReference>
<evidence type="ECO:0000256" key="2">
    <source>
        <dbReference type="SAM" id="SignalP"/>
    </source>
</evidence>
<dbReference type="InterPro" id="IPR036397">
    <property type="entry name" value="RNaseH_sf"/>
</dbReference>
<dbReference type="SUPFAM" id="SSF53098">
    <property type="entry name" value="Ribonuclease H-like"/>
    <property type="match status" value="1"/>
</dbReference>
<dbReference type="AlphaFoldDB" id="A0ABD1KHA5"/>
<dbReference type="Pfam" id="PF00665">
    <property type="entry name" value="rve"/>
    <property type="match status" value="1"/>
</dbReference>
<dbReference type="InterPro" id="IPR050951">
    <property type="entry name" value="Retrovirus_Pol_polyprotein"/>
</dbReference>
<dbReference type="InterPro" id="IPR041588">
    <property type="entry name" value="Integrase_H2C2"/>
</dbReference>
<dbReference type="EMBL" id="JBHFQA010000006">
    <property type="protein sequence ID" value="KAL2098371.1"/>
    <property type="molecule type" value="Genomic_DNA"/>
</dbReference>
<dbReference type="Proteomes" id="UP001591681">
    <property type="component" value="Unassembled WGS sequence"/>
</dbReference>
<dbReference type="PANTHER" id="PTHR37984:SF15">
    <property type="entry name" value="INTEGRASE CATALYTIC DOMAIN-CONTAINING PROTEIN"/>
    <property type="match status" value="1"/>
</dbReference>
<gene>
    <name evidence="4" type="ORF">ACEWY4_007578</name>
</gene>
<feature type="signal peptide" evidence="2">
    <location>
        <begin position="1"/>
        <end position="19"/>
    </location>
</feature>
<protein>
    <recommendedName>
        <fullName evidence="1">Gypsy retrotransposon integrase-like protein 1</fullName>
    </recommendedName>
</protein>
<feature type="chain" id="PRO_5044835653" description="Gypsy retrotransposon integrase-like protein 1" evidence="2">
    <location>
        <begin position="20"/>
        <end position="189"/>
    </location>
</feature>
<name>A0ABD1KHA5_9TELE</name>
<evidence type="ECO:0000313" key="4">
    <source>
        <dbReference type="EMBL" id="KAL2098371.1"/>
    </source>
</evidence>
<comment type="caution">
    <text evidence="4">The sequence shown here is derived from an EMBL/GenBank/DDBJ whole genome shotgun (WGS) entry which is preliminary data.</text>
</comment>
<keyword evidence="5" id="KW-1185">Reference proteome</keyword>